<dbReference type="STRING" id="1121457.SAMN02745161_0255"/>
<keyword evidence="2" id="KW-1133">Transmembrane helix</keyword>
<accession>A0A1N6DL26</accession>
<evidence type="ECO:0000313" key="4">
    <source>
        <dbReference type="EMBL" id="SIN71384.1"/>
    </source>
</evidence>
<keyword evidence="5" id="KW-1185">Reference proteome</keyword>
<feature type="transmembrane region" description="Helical" evidence="2">
    <location>
        <begin position="7"/>
        <end position="29"/>
    </location>
</feature>
<dbReference type="PANTHER" id="PTHR36698:SF2">
    <property type="entry name" value="MCE_MLAD DOMAIN-CONTAINING PROTEIN"/>
    <property type="match status" value="1"/>
</dbReference>
<dbReference type="Pfam" id="PF02470">
    <property type="entry name" value="MlaD"/>
    <property type="match status" value="1"/>
</dbReference>
<dbReference type="EMBL" id="FSRG01000003">
    <property type="protein sequence ID" value="SIN71384.1"/>
    <property type="molecule type" value="Genomic_DNA"/>
</dbReference>
<dbReference type="Proteomes" id="UP000184694">
    <property type="component" value="Unassembled WGS sequence"/>
</dbReference>
<dbReference type="OrthoDB" id="5372112at2"/>
<dbReference type="PANTHER" id="PTHR36698">
    <property type="entry name" value="BLL5892 PROTEIN"/>
    <property type="match status" value="1"/>
</dbReference>
<dbReference type="InterPro" id="IPR003399">
    <property type="entry name" value="Mce/MlaD"/>
</dbReference>
<dbReference type="AlphaFoldDB" id="A0A1N6DL26"/>
<keyword evidence="2" id="KW-0472">Membrane</keyword>
<keyword evidence="2" id="KW-0812">Transmembrane</keyword>
<reference evidence="5" key="1">
    <citation type="submission" date="2016-11" db="EMBL/GenBank/DDBJ databases">
        <authorList>
            <person name="Varghese N."/>
            <person name="Submissions S."/>
        </authorList>
    </citation>
    <scope>NUCLEOTIDE SEQUENCE [LARGE SCALE GENOMIC DNA]</scope>
    <source>
        <strain evidence="5">DSM 17456</strain>
    </source>
</reference>
<name>A0A1N6DL26_9BACT</name>
<feature type="coiled-coil region" evidence="1">
    <location>
        <begin position="188"/>
        <end position="219"/>
    </location>
</feature>
<proteinExistence type="predicted"/>
<evidence type="ECO:0000256" key="1">
    <source>
        <dbReference type="SAM" id="Coils"/>
    </source>
</evidence>
<dbReference type="RefSeq" id="WP_074215156.1">
    <property type="nucleotide sequence ID" value="NZ_FSRG01000003.1"/>
</dbReference>
<evidence type="ECO:0000313" key="5">
    <source>
        <dbReference type="Proteomes" id="UP000184694"/>
    </source>
</evidence>
<organism evidence="4 5">
    <name type="scientific">Halodesulfovibrio marinisediminis DSM 17456</name>
    <dbReference type="NCBI Taxonomy" id="1121457"/>
    <lineage>
        <taxon>Bacteria</taxon>
        <taxon>Pseudomonadati</taxon>
        <taxon>Thermodesulfobacteriota</taxon>
        <taxon>Desulfovibrionia</taxon>
        <taxon>Desulfovibrionales</taxon>
        <taxon>Desulfovibrionaceae</taxon>
        <taxon>Halodesulfovibrio</taxon>
    </lineage>
</organism>
<gene>
    <name evidence="4" type="ORF">SAMN02745161_0255</name>
</gene>
<protein>
    <submittedName>
        <fullName evidence="4">Phospholipid/cholesterol/gamma-HCH transport system substrate-binding protein</fullName>
    </submittedName>
</protein>
<evidence type="ECO:0000256" key="2">
    <source>
        <dbReference type="SAM" id="Phobius"/>
    </source>
</evidence>
<feature type="domain" description="Mce/MlaD" evidence="3">
    <location>
        <begin position="43"/>
        <end position="115"/>
    </location>
</feature>
<evidence type="ECO:0000259" key="3">
    <source>
        <dbReference type="Pfam" id="PF02470"/>
    </source>
</evidence>
<keyword evidence="1" id="KW-0175">Coiled coil</keyword>
<sequence length="307" mass="33616">METRAHFIIVGAFIIAAFVLGFAFILWGVGTTSETDDVPYDIMFQKNVNGLSISNPVLLNGVRVGKVTNIVLNPDKPEEIRVRILVKRGTPIRDDSRAKLIPIGITGQSSVFISGGTASSPLLRPLFKGNVPVIKTVPSPLSEIMSALPEMLNTGKNLLEDLRKVVNEDNRKNIKEFLANISSFSNMLVKSEADIRLALDNIKNAAEQTRQAMTKTENAATTVNDYVAKELSPATDKIGLLVKRIDNLVKNMEPGLTRFSNGGLDDLTSLVNESRTLVEALENIAQKLDSNPKQYLLGKTVPEYQTP</sequence>